<keyword evidence="2" id="KW-1185">Reference proteome</keyword>
<protein>
    <recommendedName>
        <fullName evidence="3">RES domain-containing protein</fullName>
    </recommendedName>
</protein>
<gene>
    <name evidence="1" type="ORF">MKI86_22215</name>
</gene>
<dbReference type="Proteomes" id="UP001201844">
    <property type="component" value="Unassembled WGS sequence"/>
</dbReference>
<name>A0ABT0CTC0_9HYPH</name>
<sequence length="300" mass="33284">MARGSEKPAVFRVLFDRRYNWKTGSFTAHTVTNDEIQEVILQLRADEGISLAATNPANFLKDFLRSKNRNAHWPQEIAEVGYTARQSYSEGRVFDFVPFSPGQTIPFPDEFVLPPDVVVHRIETISLPSAARALGRADEPWLTQVCVHQRVLETHFALFSNITVVDFLHLQNSIKGVPEIDALFLMTFKTGATLQKALVTFEANRDEPILPDQIKSQVALMSHRTSIEAGLSDIDFIVPVAAKTERIGPQRVIAVFEMQGIPVADGVAAYQAEAAHALPLSITQTIAYRLEPELYGISGA</sequence>
<dbReference type="EMBL" id="JAKVIN010000012">
    <property type="protein sequence ID" value="MCJ8151855.1"/>
    <property type="molecule type" value="Genomic_DNA"/>
</dbReference>
<organism evidence="1 2">
    <name type="scientific">Shinella sedimenti</name>
    <dbReference type="NCBI Taxonomy" id="2919913"/>
    <lineage>
        <taxon>Bacteria</taxon>
        <taxon>Pseudomonadati</taxon>
        <taxon>Pseudomonadota</taxon>
        <taxon>Alphaproteobacteria</taxon>
        <taxon>Hyphomicrobiales</taxon>
        <taxon>Rhizobiaceae</taxon>
        <taxon>Shinella</taxon>
    </lineage>
</organism>
<evidence type="ECO:0000313" key="2">
    <source>
        <dbReference type="Proteomes" id="UP001201844"/>
    </source>
</evidence>
<dbReference type="RefSeq" id="WP_241605435.1">
    <property type="nucleotide sequence ID" value="NZ_JAKVIN010000012.1"/>
</dbReference>
<reference evidence="1 2" key="1">
    <citation type="submission" date="2022-02" db="EMBL/GenBank/DDBJ databases">
        <title>Shinella B3.7 sp. nov., isolated from Sediment (Zhairuo Island).</title>
        <authorList>
            <person name="Chen G."/>
        </authorList>
    </citation>
    <scope>NUCLEOTIDE SEQUENCE [LARGE SCALE GENOMIC DNA]</scope>
    <source>
        <strain evidence="1 2">B3.7</strain>
    </source>
</reference>
<proteinExistence type="predicted"/>
<comment type="caution">
    <text evidence="1">The sequence shown here is derived from an EMBL/GenBank/DDBJ whole genome shotgun (WGS) entry which is preliminary data.</text>
</comment>
<evidence type="ECO:0000313" key="1">
    <source>
        <dbReference type="EMBL" id="MCJ8151855.1"/>
    </source>
</evidence>
<evidence type="ECO:0008006" key="3">
    <source>
        <dbReference type="Google" id="ProtNLM"/>
    </source>
</evidence>
<accession>A0ABT0CTC0</accession>